<organism evidence="2 3">
    <name type="scientific">Liparis tanakae</name>
    <name type="common">Tanaka's snailfish</name>
    <dbReference type="NCBI Taxonomy" id="230148"/>
    <lineage>
        <taxon>Eukaryota</taxon>
        <taxon>Metazoa</taxon>
        <taxon>Chordata</taxon>
        <taxon>Craniata</taxon>
        <taxon>Vertebrata</taxon>
        <taxon>Euteleostomi</taxon>
        <taxon>Actinopterygii</taxon>
        <taxon>Neopterygii</taxon>
        <taxon>Teleostei</taxon>
        <taxon>Neoteleostei</taxon>
        <taxon>Acanthomorphata</taxon>
        <taxon>Eupercaria</taxon>
        <taxon>Perciformes</taxon>
        <taxon>Cottioidei</taxon>
        <taxon>Cottales</taxon>
        <taxon>Liparidae</taxon>
        <taxon>Liparis</taxon>
    </lineage>
</organism>
<accession>A0A4Z2HPP4</accession>
<dbReference type="Proteomes" id="UP000314294">
    <property type="component" value="Unassembled WGS sequence"/>
</dbReference>
<evidence type="ECO:0000256" key="1">
    <source>
        <dbReference type="SAM" id="MobiDB-lite"/>
    </source>
</evidence>
<evidence type="ECO:0000313" key="3">
    <source>
        <dbReference type="Proteomes" id="UP000314294"/>
    </source>
</evidence>
<reference evidence="2 3" key="1">
    <citation type="submission" date="2019-03" db="EMBL/GenBank/DDBJ databases">
        <title>First draft genome of Liparis tanakae, snailfish: a comprehensive survey of snailfish specific genes.</title>
        <authorList>
            <person name="Kim W."/>
            <person name="Song I."/>
            <person name="Jeong J.-H."/>
            <person name="Kim D."/>
            <person name="Kim S."/>
            <person name="Ryu S."/>
            <person name="Song J.Y."/>
            <person name="Lee S.K."/>
        </authorList>
    </citation>
    <scope>NUCLEOTIDE SEQUENCE [LARGE SCALE GENOMIC DNA]</scope>
    <source>
        <tissue evidence="2">Muscle</tissue>
    </source>
</reference>
<dbReference type="EMBL" id="SRLO01000199">
    <property type="protein sequence ID" value="TNN67747.1"/>
    <property type="molecule type" value="Genomic_DNA"/>
</dbReference>
<feature type="compositionally biased region" description="Low complexity" evidence="1">
    <location>
        <begin position="30"/>
        <end position="64"/>
    </location>
</feature>
<evidence type="ECO:0000313" key="2">
    <source>
        <dbReference type="EMBL" id="TNN67747.1"/>
    </source>
</evidence>
<protein>
    <submittedName>
        <fullName evidence="2">Uncharacterized protein</fullName>
    </submittedName>
</protein>
<name>A0A4Z2HPP4_9TELE</name>
<comment type="caution">
    <text evidence="2">The sequence shown here is derived from an EMBL/GenBank/DDBJ whole genome shotgun (WGS) entry which is preliminary data.</text>
</comment>
<feature type="region of interest" description="Disordered" evidence="1">
    <location>
        <begin position="1"/>
        <end position="65"/>
    </location>
</feature>
<proteinExistence type="predicted"/>
<keyword evidence="3" id="KW-1185">Reference proteome</keyword>
<sequence>MQCRTQPPEGGRAQETESAFVSQSSPTTVSRPDSLASLLSLSSPTPRSLRSTEPPPSLSLSLSPCRREQVRLRRRSAGGVLAASARTTSAAVTTETSVCSSVSSLHTSLSAEEDDGGMYMHGTGMPEVMTSESTTKHSPRALLLCNV</sequence>
<feature type="compositionally biased region" description="Polar residues" evidence="1">
    <location>
        <begin position="16"/>
        <end position="29"/>
    </location>
</feature>
<gene>
    <name evidence="2" type="ORF">EYF80_022063</name>
</gene>
<dbReference type="AlphaFoldDB" id="A0A4Z2HPP4"/>